<evidence type="ECO:0000256" key="2">
    <source>
        <dbReference type="ARBA" id="ARBA00012224"/>
    </source>
</evidence>
<keyword evidence="4 7" id="KW-0456">Lyase</keyword>
<reference evidence="7" key="1">
    <citation type="submission" date="2014-07" db="EMBL/GenBank/DDBJ databases">
        <authorList>
            <person name="Urmite Genomes Urmite Genomes"/>
        </authorList>
    </citation>
    <scope>NUCLEOTIDE SEQUENCE</scope>
    <source>
        <strain evidence="7">11W110_air</strain>
    </source>
</reference>
<comment type="cofactor">
    <cofactor evidence="1">
        <name>pyridoxal 5'-phosphate</name>
        <dbReference type="ChEBI" id="CHEBI:597326"/>
    </cofactor>
</comment>
<feature type="domain" description="Aminotransferase class I/classII large" evidence="6">
    <location>
        <begin position="27"/>
        <end position="378"/>
    </location>
</feature>
<dbReference type="Gene3D" id="3.40.640.10">
    <property type="entry name" value="Type I PLP-dependent aspartate aminotransferase-like (Major domain)"/>
    <property type="match status" value="1"/>
</dbReference>
<keyword evidence="3" id="KW-0663">Pyridoxal phosphate</keyword>
<dbReference type="Pfam" id="PF00155">
    <property type="entry name" value="Aminotran_1_2"/>
    <property type="match status" value="1"/>
</dbReference>
<gene>
    <name evidence="7" type="primary">patB</name>
    <name evidence="7" type="ORF">BN1051_02184</name>
</gene>
<dbReference type="EMBL" id="LN483071">
    <property type="protein sequence ID" value="CEA08826.1"/>
    <property type="molecule type" value="Genomic_DNA"/>
</dbReference>
<accession>A0A078MVE9</accession>
<dbReference type="PATRIC" id="fig|1461584.3.peg.2159"/>
<dbReference type="InterPro" id="IPR015424">
    <property type="entry name" value="PyrdxlP-dep_Trfase"/>
</dbReference>
<evidence type="ECO:0000256" key="1">
    <source>
        <dbReference type="ARBA" id="ARBA00001933"/>
    </source>
</evidence>
<dbReference type="EC" id="4.4.1.13" evidence="2"/>
<dbReference type="AlphaFoldDB" id="A0A078MVE9"/>
<sequence length="386" mass="41066">MSNLAADPLDVLRRRTSAKWRTYSEDVLPLFVAEMDFPLAPAVSAAMIDRIEASDVGYVSGPGPVGPAFAGFAARRWGWQVDPADVRTTTDVSVAIVETLRQAVRPGGEVVITPPVYPPFFELPVEAGAVVREVPLLAGPDGWSLDLAGLEAAFADDGVEAFLLCNPHNPLGLVHDRHTLARVADLAGQYGVRVVSDEIHAPLVYRPEDFTPFLSVSDAARAVGVCVTAASKGWNIAGAKCALMIASDDRTRLLLDEMPAEVGFRTSILGLAGTTAAYAEADPWLDDVLAVLDANRRLLGDLLAAELPQVRYRIPDAGYLAWLDFRGLGWGEDPAGTALEQAQVALESGLKFGSEGTGRARLNFGCSPEVLQEAVRRLAAVPASGV</sequence>
<evidence type="ECO:0000256" key="5">
    <source>
        <dbReference type="ARBA" id="ARBA00037974"/>
    </source>
</evidence>
<dbReference type="InterPro" id="IPR015422">
    <property type="entry name" value="PyrdxlP-dep_Trfase_small"/>
</dbReference>
<dbReference type="PANTHER" id="PTHR43525">
    <property type="entry name" value="PROTEIN MALY"/>
    <property type="match status" value="1"/>
</dbReference>
<organism evidence="7">
    <name type="scientific">Arthrobacter saudimassiliensis</name>
    <dbReference type="NCBI Taxonomy" id="1461584"/>
    <lineage>
        <taxon>Bacteria</taxon>
        <taxon>Bacillati</taxon>
        <taxon>Actinomycetota</taxon>
        <taxon>Actinomycetes</taxon>
        <taxon>Micrococcales</taxon>
        <taxon>Micrococcaceae</taxon>
        <taxon>Arthrobacter</taxon>
    </lineage>
</organism>
<proteinExistence type="inferred from homology"/>
<dbReference type="PANTHER" id="PTHR43525:SF2">
    <property type="entry name" value="CYSTATHIONINE BETA-LYASE-RELATED"/>
    <property type="match status" value="1"/>
</dbReference>
<comment type="similarity">
    <text evidence="5">Belongs to the class-II pyridoxal-phosphate-dependent aminotransferase family. MalY/PatB cystathionine beta-lyase subfamily.</text>
</comment>
<evidence type="ECO:0000256" key="4">
    <source>
        <dbReference type="ARBA" id="ARBA00023239"/>
    </source>
</evidence>
<evidence type="ECO:0000256" key="3">
    <source>
        <dbReference type="ARBA" id="ARBA00022898"/>
    </source>
</evidence>
<dbReference type="InterPro" id="IPR004839">
    <property type="entry name" value="Aminotransferase_I/II_large"/>
</dbReference>
<dbReference type="InterPro" id="IPR051798">
    <property type="entry name" value="Class-II_PLP-Dep_Aminotrans"/>
</dbReference>
<dbReference type="Gene3D" id="3.90.1150.10">
    <property type="entry name" value="Aspartate Aminotransferase, domain 1"/>
    <property type="match status" value="1"/>
</dbReference>
<dbReference type="GO" id="GO:0030170">
    <property type="term" value="F:pyridoxal phosphate binding"/>
    <property type="evidence" value="ECO:0007669"/>
    <property type="project" value="InterPro"/>
</dbReference>
<name>A0A078MVE9_9MICC</name>
<evidence type="ECO:0000259" key="6">
    <source>
        <dbReference type="Pfam" id="PF00155"/>
    </source>
</evidence>
<dbReference type="CDD" id="cd00609">
    <property type="entry name" value="AAT_like"/>
    <property type="match status" value="1"/>
</dbReference>
<evidence type="ECO:0000313" key="7">
    <source>
        <dbReference type="EMBL" id="CEA08826.1"/>
    </source>
</evidence>
<protein>
    <recommendedName>
        <fullName evidence="2">cysteine-S-conjugate beta-lyase</fullName>
        <ecNumber evidence="2">4.4.1.13</ecNumber>
    </recommendedName>
</protein>
<dbReference type="InterPro" id="IPR015421">
    <property type="entry name" value="PyrdxlP-dep_Trfase_major"/>
</dbReference>
<dbReference type="GO" id="GO:0047804">
    <property type="term" value="F:cysteine-S-conjugate beta-lyase activity"/>
    <property type="evidence" value="ECO:0007669"/>
    <property type="project" value="UniProtKB-EC"/>
</dbReference>
<dbReference type="SUPFAM" id="SSF53383">
    <property type="entry name" value="PLP-dependent transferases"/>
    <property type="match status" value="1"/>
</dbReference>